<keyword evidence="1" id="KW-0812">Transmembrane</keyword>
<feature type="transmembrane region" description="Helical" evidence="1">
    <location>
        <begin position="398"/>
        <end position="418"/>
    </location>
</feature>
<dbReference type="KEGG" id="pcx:LPB68_11005"/>
<dbReference type="InterPro" id="IPR012338">
    <property type="entry name" value="Beta-lactam/transpept-like"/>
</dbReference>
<dbReference type="EMBL" id="LSFN01000004">
    <property type="protein sequence ID" value="OAB77466.1"/>
    <property type="molecule type" value="Genomic_DNA"/>
</dbReference>
<name>A0A167GDB9_9BACL</name>
<dbReference type="Pfam" id="PF00144">
    <property type="entry name" value="Beta-lactamase"/>
    <property type="match status" value="1"/>
</dbReference>
<reference evidence="3 4" key="1">
    <citation type="submission" date="2016-02" db="EMBL/GenBank/DDBJ databases">
        <title>Paenibacillus sp. LPB0068, isolated from Crassostrea gigas.</title>
        <authorList>
            <person name="Shin S.-K."/>
            <person name="Yi H."/>
        </authorList>
    </citation>
    <scope>NUCLEOTIDE SEQUENCE [LARGE SCALE GENOMIC DNA]</scope>
    <source>
        <strain evidence="3 4">LPB0068</strain>
    </source>
</reference>
<dbReference type="RefSeq" id="WP_068654732.1">
    <property type="nucleotide sequence ID" value="NZ_CP017770.1"/>
</dbReference>
<proteinExistence type="predicted"/>
<comment type="caution">
    <text evidence="3">The sequence shown here is derived from an EMBL/GenBank/DDBJ whole genome shotgun (WGS) entry which is preliminary data.</text>
</comment>
<dbReference type="PANTHER" id="PTHR46825:SF9">
    <property type="entry name" value="BETA-LACTAMASE-RELATED DOMAIN-CONTAINING PROTEIN"/>
    <property type="match status" value="1"/>
</dbReference>
<keyword evidence="4" id="KW-1185">Reference proteome</keyword>
<evidence type="ECO:0000259" key="2">
    <source>
        <dbReference type="Pfam" id="PF00144"/>
    </source>
</evidence>
<keyword evidence="1" id="KW-1133">Transmembrane helix</keyword>
<organism evidence="3 4">
    <name type="scientific">Paenibacillus crassostreae</name>
    <dbReference type="NCBI Taxonomy" id="1763538"/>
    <lineage>
        <taxon>Bacteria</taxon>
        <taxon>Bacillati</taxon>
        <taxon>Bacillota</taxon>
        <taxon>Bacilli</taxon>
        <taxon>Bacillales</taxon>
        <taxon>Paenibacillaceae</taxon>
        <taxon>Paenibacillus</taxon>
    </lineage>
</organism>
<dbReference type="AlphaFoldDB" id="A0A167GDB9"/>
<dbReference type="SUPFAM" id="SSF56601">
    <property type="entry name" value="beta-lactamase/transpeptidase-like"/>
    <property type="match status" value="1"/>
</dbReference>
<dbReference type="Proteomes" id="UP000077134">
    <property type="component" value="Unassembled WGS sequence"/>
</dbReference>
<keyword evidence="1" id="KW-0472">Membrane</keyword>
<protein>
    <recommendedName>
        <fullName evidence="2">Beta-lactamase-related domain-containing protein</fullName>
    </recommendedName>
</protein>
<dbReference type="PANTHER" id="PTHR46825">
    <property type="entry name" value="D-ALANYL-D-ALANINE-CARBOXYPEPTIDASE/ENDOPEPTIDASE AMPH"/>
    <property type="match status" value="1"/>
</dbReference>
<dbReference type="InterPro" id="IPR050491">
    <property type="entry name" value="AmpC-like"/>
</dbReference>
<accession>A0A167GDB9</accession>
<gene>
    <name evidence="3" type="ORF">PNBC_02000</name>
</gene>
<evidence type="ECO:0000313" key="4">
    <source>
        <dbReference type="Proteomes" id="UP000077134"/>
    </source>
</evidence>
<feature type="domain" description="Beta-lactamase-related" evidence="2">
    <location>
        <begin position="45"/>
        <end position="367"/>
    </location>
</feature>
<feature type="transmembrane region" description="Helical" evidence="1">
    <location>
        <begin position="470"/>
        <end position="493"/>
    </location>
</feature>
<evidence type="ECO:0000313" key="3">
    <source>
        <dbReference type="EMBL" id="OAB77466.1"/>
    </source>
</evidence>
<sequence length="511" mass="57703">MRWIKPILLIMMVFILTIPFTSEAMAEGIQDSVISEERLDQAVSYFNEQMERNDIVGGVLGITHQDKLIRSQGFGKLDLEREQMPNENTVYSIASVTKSFTATAIYQLQHEGLLDIDQTVSTYIPWFQFKQKELTDQITLRHLLTHSAGGIGSFQTDGLVFEDNKARDSLEDFVRLFDQIEITQEPGQSGSYCNGCYSILGLVIEQVSGLSYYDYIQQKILDPLQMKDTVFGHHLNSITDSQLAKEYTWFLANKVHINRSFEAFGSAQDPEGGLYSTIEDLSKFHSAQLGFAEYSLLAPDSIEESRIGYVTTEMNNASYTASGFERKELHQNATFYKTGDGVGSATAILFIPEHDLGITLFLGEFHPEIQQQMIEGITSVMLGHEPESNLAPFTLGKLLGIISITLILLGTFFLVFLIRRLWRKGLYAKNLVRSILSLIGYGACAAPFWFLFLTVRPTSIGFYGYPYDLAIGMIMFVGAFSLWFMYYVMVIFLKKYKRKLNQGVATLTSKL</sequence>
<dbReference type="InterPro" id="IPR001466">
    <property type="entry name" value="Beta-lactam-related"/>
</dbReference>
<dbReference type="Gene3D" id="3.40.710.10">
    <property type="entry name" value="DD-peptidase/beta-lactamase superfamily"/>
    <property type="match status" value="1"/>
</dbReference>
<feature type="transmembrane region" description="Helical" evidence="1">
    <location>
        <begin position="430"/>
        <end position="450"/>
    </location>
</feature>
<evidence type="ECO:0000256" key="1">
    <source>
        <dbReference type="SAM" id="Phobius"/>
    </source>
</evidence>
<dbReference type="OrthoDB" id="846150at2"/>